<comment type="subcellular location">
    <subcellularLocation>
        <location evidence="1">Cell envelope</location>
    </subcellularLocation>
</comment>
<comment type="caution">
    <text evidence="6">The sequence shown here is derived from an EMBL/GenBank/DDBJ whole genome shotgun (WGS) entry which is preliminary data.</text>
</comment>
<keyword evidence="7" id="KW-1185">Reference proteome</keyword>
<protein>
    <submittedName>
        <fullName evidence="6">C4-dicarboxylate ABC transporter</fullName>
    </submittedName>
</protein>
<comment type="similarity">
    <text evidence="2">Belongs to the bacterial solute-binding protein 7 family.</text>
</comment>
<keyword evidence="3" id="KW-0813">Transport</keyword>
<keyword evidence="4 5" id="KW-0732">Signal</keyword>
<evidence type="ECO:0000313" key="6">
    <source>
        <dbReference type="EMBL" id="KXF79525.1"/>
    </source>
</evidence>
<dbReference type="InterPro" id="IPR018389">
    <property type="entry name" value="DctP_fam"/>
</dbReference>
<proteinExistence type="inferred from homology"/>
<evidence type="ECO:0000313" key="7">
    <source>
        <dbReference type="Proteomes" id="UP000070107"/>
    </source>
</evidence>
<dbReference type="NCBIfam" id="TIGR00787">
    <property type="entry name" value="dctP"/>
    <property type="match status" value="1"/>
</dbReference>
<evidence type="ECO:0000256" key="4">
    <source>
        <dbReference type="ARBA" id="ARBA00022729"/>
    </source>
</evidence>
<reference evidence="6 7" key="1">
    <citation type="submission" date="2015-11" db="EMBL/GenBank/DDBJ databases">
        <title>Draft genome sequence of Paramesorhizobium deserti A-3-E, a strain highly resistant to diverse beta-lactam antibiotics.</title>
        <authorList>
            <person name="Lv R."/>
            <person name="Yang X."/>
            <person name="Fang N."/>
            <person name="Guo J."/>
            <person name="Luo X."/>
            <person name="Peng F."/>
            <person name="Yang R."/>
            <person name="Cui Y."/>
            <person name="Fang C."/>
            <person name="Song Y."/>
        </authorList>
    </citation>
    <scope>NUCLEOTIDE SEQUENCE [LARGE SCALE GENOMIC DNA]</scope>
    <source>
        <strain evidence="6 7">A-3-E</strain>
    </source>
</reference>
<dbReference type="Pfam" id="PF03480">
    <property type="entry name" value="DctP"/>
    <property type="match status" value="1"/>
</dbReference>
<dbReference type="InterPro" id="IPR004682">
    <property type="entry name" value="TRAP_DctP"/>
</dbReference>
<dbReference type="RefSeq" id="WP_068880861.1">
    <property type="nucleotide sequence ID" value="NZ_LNTU01000001.1"/>
</dbReference>
<dbReference type="Gene3D" id="3.40.190.170">
    <property type="entry name" value="Bacterial extracellular solute-binding protein, family 7"/>
    <property type="match status" value="1"/>
</dbReference>
<dbReference type="GO" id="GO:0055085">
    <property type="term" value="P:transmembrane transport"/>
    <property type="evidence" value="ECO:0007669"/>
    <property type="project" value="InterPro"/>
</dbReference>
<dbReference type="STRING" id="1494590.ATN84_03635"/>
<name>A0A135I271_9HYPH</name>
<dbReference type="Proteomes" id="UP000070107">
    <property type="component" value="Unassembled WGS sequence"/>
</dbReference>
<evidence type="ECO:0000256" key="5">
    <source>
        <dbReference type="SAM" id="SignalP"/>
    </source>
</evidence>
<accession>A0A135I271</accession>
<dbReference type="PANTHER" id="PTHR33376:SF4">
    <property type="entry name" value="SIALIC ACID-BINDING PERIPLASMIC PROTEIN SIAP"/>
    <property type="match status" value="1"/>
</dbReference>
<evidence type="ECO:0000256" key="2">
    <source>
        <dbReference type="ARBA" id="ARBA00009023"/>
    </source>
</evidence>
<organism evidence="6 7">
    <name type="scientific">Paramesorhizobium deserti</name>
    <dbReference type="NCBI Taxonomy" id="1494590"/>
    <lineage>
        <taxon>Bacteria</taxon>
        <taxon>Pseudomonadati</taxon>
        <taxon>Pseudomonadota</taxon>
        <taxon>Alphaproteobacteria</taxon>
        <taxon>Hyphomicrobiales</taxon>
        <taxon>Phyllobacteriaceae</taxon>
        <taxon>Paramesorhizobium</taxon>
    </lineage>
</organism>
<dbReference type="AlphaFoldDB" id="A0A135I271"/>
<dbReference type="InterPro" id="IPR038404">
    <property type="entry name" value="TRAP_DctP_sf"/>
</dbReference>
<evidence type="ECO:0000256" key="3">
    <source>
        <dbReference type="ARBA" id="ARBA00022448"/>
    </source>
</evidence>
<dbReference type="NCBIfam" id="NF037995">
    <property type="entry name" value="TRAP_S1"/>
    <property type="match status" value="1"/>
</dbReference>
<dbReference type="GO" id="GO:0030288">
    <property type="term" value="C:outer membrane-bounded periplasmic space"/>
    <property type="evidence" value="ECO:0007669"/>
    <property type="project" value="InterPro"/>
</dbReference>
<dbReference type="PROSITE" id="PS51318">
    <property type="entry name" value="TAT"/>
    <property type="match status" value="1"/>
</dbReference>
<gene>
    <name evidence="6" type="ORF">ATN84_03635</name>
</gene>
<feature type="chain" id="PRO_5007465558" evidence="5">
    <location>
        <begin position="26"/>
        <end position="331"/>
    </location>
</feature>
<dbReference type="OrthoDB" id="9803763at2"/>
<dbReference type="InterPro" id="IPR006311">
    <property type="entry name" value="TAT_signal"/>
</dbReference>
<dbReference type="EMBL" id="LNTU01000001">
    <property type="protein sequence ID" value="KXF79525.1"/>
    <property type="molecule type" value="Genomic_DNA"/>
</dbReference>
<dbReference type="CDD" id="cd13672">
    <property type="entry name" value="PBP2_TRAP_Siap"/>
    <property type="match status" value="1"/>
</dbReference>
<sequence length="331" mass="36601">MKITRRTALIAAAGAFMAGAVPAFAADAIKLRISTPAVESDWHAKMLPVFKDELEKLAPGQFDVEIHLNATLFKQGTEPTAMQRGNLDMAMISAQDIAKQIPAWSVFTAGYLIRDPEHQKNVFRGEIGKEFYGMVEDQMGIKILDVGYLGTRQLNLRGDKKIETPDDLSGVKLRMPGSDAWQFLGSALGASPVSIAFGEIYTALQTGVADGQDNPLPTDKAAKFYEVTKQIVMTNHLVDAVFLSMSEKTWDKLSDDQKTKVTEAAQKAIAYNDENRIKDEAELVEFFKGQGLSVYDPNREAFRERVQKAYQGSEFAKSWPEGIVDKINAVK</sequence>
<evidence type="ECO:0000256" key="1">
    <source>
        <dbReference type="ARBA" id="ARBA00004196"/>
    </source>
</evidence>
<dbReference type="PIRSF" id="PIRSF006470">
    <property type="entry name" value="DctB"/>
    <property type="match status" value="1"/>
</dbReference>
<dbReference type="PANTHER" id="PTHR33376">
    <property type="match status" value="1"/>
</dbReference>
<feature type="signal peptide" evidence="5">
    <location>
        <begin position="1"/>
        <end position="25"/>
    </location>
</feature>